<dbReference type="InterPro" id="IPR029058">
    <property type="entry name" value="AB_hydrolase_fold"/>
</dbReference>
<dbReference type="Gene3D" id="1.20.120.20">
    <property type="entry name" value="Apolipoprotein"/>
    <property type="match status" value="2"/>
</dbReference>
<comment type="caution">
    <text evidence="1">The sequence shown here is derived from an EMBL/GenBank/DDBJ whole genome shotgun (WGS) entry which is preliminary data.</text>
</comment>
<accession>A0A5D0D0E3</accession>
<dbReference type="PANTHER" id="PTHR47372:SF11">
    <property type="entry name" value="RE19971P"/>
    <property type="match status" value="1"/>
</dbReference>
<evidence type="ECO:0000313" key="1">
    <source>
        <dbReference type="EMBL" id="TYA15398.1"/>
    </source>
</evidence>
<keyword evidence="2" id="KW-1185">Reference proteome</keyword>
<dbReference type="OrthoDB" id="9769481at2"/>
<dbReference type="EMBL" id="VSDO01000001">
    <property type="protein sequence ID" value="TYA15398.1"/>
    <property type="molecule type" value="Genomic_DNA"/>
</dbReference>
<reference evidence="1 2" key="1">
    <citation type="submission" date="2019-08" db="EMBL/GenBank/DDBJ databases">
        <title>Genome sequencing of Paenibacillus faecis DSM 23593(T).</title>
        <authorList>
            <person name="Kook J.-K."/>
            <person name="Park S.-N."/>
            <person name="Lim Y.K."/>
        </authorList>
    </citation>
    <scope>NUCLEOTIDE SEQUENCE [LARGE SCALE GENOMIC DNA]</scope>
    <source>
        <strain evidence="1 2">DSM 23593</strain>
    </source>
</reference>
<evidence type="ECO:0000313" key="2">
    <source>
        <dbReference type="Proteomes" id="UP000325218"/>
    </source>
</evidence>
<sequence length="815" mass="89648">MAELSESQLILLDNLIYLNDVANKNNRSVGDIVDSLLHGGGLDKSRTIKDGKEAYPGQMSRGEWETILKAIEKDKELTSLKLKHGVVGTTYDTKGNPVRGSDGRILETGNRSATFVDPQGNATVVFRGTSGDYEWHDNGTGGYLSDTEMQKAALDYINSLPYNNITVTGHSKGGNKTQYVAILSDKVDRAVSLDGQGFSKEFLEKYKDEIAANRHKITSISAEADYVNVLLNPIAESDKIFYIDTEEQRDFLNNHKPNIVLDENGQLRGPAERGAISTLINDLTIYLNANMKEPDRSYAVDGLLALLESGEEGFPKESAEHTKESIKKVLPYVGNYLIENAADGAKDFMGLVVTSFAAQVFPQYYMDDFMKYAAINAQNFSYLHDLATEIGGILKNIVVDKLTEFLSNIAVKISTTARQISAAISGFVDKIKDGWDRLVTGIKEMGEKVKNTVIGAGEAIMQFKDKVVQSVTSFCNSLVEGTKHAINAVRDAWNSAVDKVSTFIGDTRDKLAKKWDEFKSGVKSAITATKEGVSRFIDASVRKVRETGEFLVNKIKDGIEKGKEIAARIAATFTAFAEKVKEGWERLKAGIRSMAETIKNTAVQAGEAISRFAQHITLVVKRFAEKLVAAFKQALQQVKKAWDSLCDKVKTAFNYVKDAVKVKVSEFKDGVKRLGKLTKDGIRQIGKVSADSFKKFAGKVVKGLAKVSHGLLLVNLARLSDLKSKLKALDSDIEAKTARMVGEAERVSSSVGRAYSESNVQSQVRQVQKACDDVKNRSRRVSAELERKSKSLAHAEEQYGKIESMLKKGISSRSL</sequence>
<dbReference type="AlphaFoldDB" id="A0A5D0D0E3"/>
<dbReference type="Gene3D" id="3.40.50.1820">
    <property type="entry name" value="alpha/beta hydrolase"/>
    <property type="match status" value="1"/>
</dbReference>
<organism evidence="1 2">
    <name type="scientific">Paenibacillus faecis</name>
    <dbReference type="NCBI Taxonomy" id="862114"/>
    <lineage>
        <taxon>Bacteria</taxon>
        <taxon>Bacillati</taxon>
        <taxon>Bacillota</taxon>
        <taxon>Bacilli</taxon>
        <taxon>Bacillales</taxon>
        <taxon>Paenibacillaceae</taxon>
        <taxon>Paenibacillus</taxon>
    </lineage>
</organism>
<dbReference type="SUPFAM" id="SSF58113">
    <property type="entry name" value="Apolipoprotein A-I"/>
    <property type="match status" value="1"/>
</dbReference>
<dbReference type="PANTHER" id="PTHR47372">
    <property type="entry name" value="DAUER UP-REGULATED-RELATED"/>
    <property type="match status" value="1"/>
</dbReference>
<proteinExistence type="predicted"/>
<dbReference type="SUPFAM" id="SSF53474">
    <property type="entry name" value="alpha/beta-Hydrolases"/>
    <property type="match status" value="1"/>
</dbReference>
<name>A0A5D0D0E3_9BACL</name>
<protein>
    <submittedName>
        <fullName evidence="1">DUF2974 domain-containing protein</fullName>
    </submittedName>
</protein>
<dbReference type="RefSeq" id="WP_148450988.1">
    <property type="nucleotide sequence ID" value="NZ_VSDO01000001.1"/>
</dbReference>
<dbReference type="Pfam" id="PF11187">
    <property type="entry name" value="Mbeg1-like"/>
    <property type="match status" value="1"/>
</dbReference>
<dbReference type="InterPro" id="IPR024499">
    <property type="entry name" value="Mbeg1-like"/>
</dbReference>
<gene>
    <name evidence="1" type="ORF">FRY98_07160</name>
</gene>
<dbReference type="Proteomes" id="UP000325218">
    <property type="component" value="Unassembled WGS sequence"/>
</dbReference>